<dbReference type="EMBL" id="QGTZ01000008">
    <property type="protein sequence ID" value="PWW38043.1"/>
    <property type="molecule type" value="Genomic_DNA"/>
</dbReference>
<feature type="domain" description="DUF6688" evidence="2">
    <location>
        <begin position="7"/>
        <end position="265"/>
    </location>
</feature>
<feature type="transmembrane region" description="Helical" evidence="1">
    <location>
        <begin position="218"/>
        <end position="238"/>
    </location>
</feature>
<dbReference type="Pfam" id="PF23543">
    <property type="entry name" value="DUF6688_C"/>
    <property type="match status" value="1"/>
</dbReference>
<dbReference type="RefSeq" id="WP_110000505.1">
    <property type="nucleotide sequence ID" value="NZ_QGTZ01000008.1"/>
</dbReference>
<feature type="transmembrane region" description="Helical" evidence="1">
    <location>
        <begin position="39"/>
        <end position="59"/>
    </location>
</feature>
<feature type="transmembrane region" description="Helical" evidence="1">
    <location>
        <begin position="151"/>
        <end position="172"/>
    </location>
</feature>
<organism evidence="4 6">
    <name type="scientific">Paenibacillus pabuli</name>
    <dbReference type="NCBI Taxonomy" id="1472"/>
    <lineage>
        <taxon>Bacteria</taxon>
        <taxon>Bacillati</taxon>
        <taxon>Bacillota</taxon>
        <taxon>Bacilli</taxon>
        <taxon>Bacillales</taxon>
        <taxon>Paenibacillaceae</taxon>
        <taxon>Paenibacillus</taxon>
    </lineage>
</organism>
<feature type="domain" description="DUF6688" evidence="3">
    <location>
        <begin position="271"/>
        <end position="382"/>
    </location>
</feature>
<evidence type="ECO:0000313" key="4">
    <source>
        <dbReference type="EMBL" id="PWW38043.1"/>
    </source>
</evidence>
<evidence type="ECO:0000313" key="7">
    <source>
        <dbReference type="Proteomes" id="UP000248827"/>
    </source>
</evidence>
<evidence type="ECO:0000256" key="1">
    <source>
        <dbReference type="SAM" id="Phobius"/>
    </source>
</evidence>
<reference evidence="4 6" key="1">
    <citation type="submission" date="2018-05" db="EMBL/GenBank/DDBJ databases">
        <title>Freshwater and sediment microbial communities from various areas in North America, analyzing microbe dynamics in response to fracking.</title>
        <authorList>
            <person name="Lamendella R."/>
        </authorList>
    </citation>
    <scope>NUCLEOTIDE SEQUENCE [LARGE SCALE GENOMIC DNA]</scope>
    <source>
        <strain evidence="4 6">DB-3</strain>
        <strain evidence="5 7">NG-13</strain>
    </source>
</reference>
<comment type="caution">
    <text evidence="4">The sequence shown here is derived from an EMBL/GenBank/DDBJ whole genome shotgun (WGS) entry which is preliminary data.</text>
</comment>
<dbReference type="Proteomes" id="UP000248827">
    <property type="component" value="Unassembled WGS sequence"/>
</dbReference>
<accession>A0A855XU65</accession>
<keyword evidence="7" id="KW-1185">Reference proteome</keyword>
<dbReference type="OrthoDB" id="748630at2"/>
<evidence type="ECO:0000313" key="5">
    <source>
        <dbReference type="EMBL" id="RAI94423.1"/>
    </source>
</evidence>
<dbReference type="Proteomes" id="UP000247078">
    <property type="component" value="Unassembled WGS sequence"/>
</dbReference>
<keyword evidence="1" id="KW-0812">Transmembrane</keyword>
<dbReference type="InterPro" id="IPR056491">
    <property type="entry name" value="DUF6688_C"/>
</dbReference>
<dbReference type="Pfam" id="PF20394">
    <property type="entry name" value="DUF6688"/>
    <property type="match status" value="1"/>
</dbReference>
<feature type="transmembrane region" description="Helical" evidence="1">
    <location>
        <begin position="91"/>
        <end position="110"/>
    </location>
</feature>
<evidence type="ECO:0000313" key="6">
    <source>
        <dbReference type="Proteomes" id="UP000247078"/>
    </source>
</evidence>
<evidence type="ECO:0000259" key="3">
    <source>
        <dbReference type="Pfam" id="PF23543"/>
    </source>
</evidence>
<dbReference type="InterPro" id="IPR046510">
    <property type="entry name" value="DUF6688_N"/>
</dbReference>
<feature type="transmembrane region" description="Helical" evidence="1">
    <location>
        <begin position="117"/>
        <end position="139"/>
    </location>
</feature>
<evidence type="ECO:0000259" key="2">
    <source>
        <dbReference type="Pfam" id="PF20394"/>
    </source>
</evidence>
<name>A0A855XU65_9BACL</name>
<protein>
    <submittedName>
        <fullName evidence="4">Uncharacterized protein</fullName>
    </submittedName>
</protein>
<feature type="transmembrane region" description="Helical" evidence="1">
    <location>
        <begin position="6"/>
        <end position="27"/>
    </location>
</feature>
<proteinExistence type="predicted"/>
<dbReference type="AlphaFoldDB" id="A0A855XU65"/>
<keyword evidence="1" id="KW-1133">Transmembrane helix</keyword>
<keyword evidence="1" id="KW-0472">Membrane</keyword>
<dbReference type="EMBL" id="QLLI01000008">
    <property type="protein sequence ID" value="RAI94423.1"/>
    <property type="molecule type" value="Genomic_DNA"/>
</dbReference>
<sequence length="391" mass="44765">MYATIQFIGLFLILPAASGWIMLNSFLKKASGNGRKLLTVFEFIFLAITLLLFAAGLAIDSMGVQGGEPLSMYEDSGLMASNYATLDHRSLLVLLVVLLLGLLAYSVMFTRPDKLSPIIYTLCSSILVLNIVWGIVYITHTGIAWYTETGMFLMFAVLLLQSSYLSLIFLYIGRLKRSWDGFIEATLVEYPTSLDMEHLPKWQRLLYRSIIRFRTAPMVWTILMFPIQLVIQLILVLFGQRPDSAIRVFLDTSSFNYSRLPAPPPNMIPGDGHYLCTVAAGGHQKWVKPVRAGIRHGHLIHVNRQLMIANAFEHVMEQYTPRFHGLVRGVYNRYGYPISKHIRSEWTADIVYLLMKPLEWLFLIVLYTTDAHPENRIHIQYSEMRGKYTRF</sequence>
<gene>
    <name evidence="5" type="ORF">DET54_108223</name>
    <name evidence="4" type="ORF">DET56_108236</name>
</gene>